<dbReference type="Proteomes" id="UP000838412">
    <property type="component" value="Chromosome 2"/>
</dbReference>
<evidence type="ECO:0000256" key="1">
    <source>
        <dbReference type="ARBA" id="ARBA00004267"/>
    </source>
</evidence>
<evidence type="ECO:0000256" key="3">
    <source>
        <dbReference type="ARBA" id="ARBA00022490"/>
    </source>
</evidence>
<dbReference type="GO" id="GO:0043015">
    <property type="term" value="F:gamma-tubulin binding"/>
    <property type="evidence" value="ECO:0007669"/>
    <property type="project" value="InterPro"/>
</dbReference>
<dbReference type="GO" id="GO:0051321">
    <property type="term" value="P:meiotic cell cycle"/>
    <property type="evidence" value="ECO:0007669"/>
    <property type="project" value="TreeGrafter"/>
</dbReference>
<sequence>MLHEVLLALSGYPGNIFVEKDGSLEVVPDLPFIHPSEQEILSSLCKLGTFYMKFKAFTTKYGGAPIHPGKEEAHTSDLHGLYLIAFCSGLERVLEPYRQALLTLEREILEDPQLTVFYVQTELMQYKLLFPAISSVIRQVESQRAHGCYILEILHKNSFCGMPEVRNAMEIILYYCHGVLYKQLSAWLIHGLLLDRYNEFFIHQGKVLADAARAGSQGDDDDLGIGGLSGKQLRELMDSGASSDHTPTSVTDKPDEPCLETVPDQSAGEMDQETCTSLPTSVDDNTEFSRDDTHATGIVSPASTYCTPQTVAYPKPPSCIESTDLGNADADAAFPEDRTSTSLSSRQSTFSMDGQSYMYSSGSVSGTSSVEPELINLHLNSEDPTPTPTPTKTFQMSTNSTLSRSEVLSPSFDDKDGTEGSLSFMSRSEDHGSSETSTDSRTTVRQSHSPKYDAETQDEEETVSIPDMPSFEECEQRDQLHTDFLQLALKLIQEQHQERRQFRKALLARMVEMRTCLQKKISSQHVIATVPATVDVVWQVSSEKVQVPISQCTTVEEVITFMASYFAISVEEHVFLMDNDRAYLNPLMTMAALYNPNNSSKESAYSTQFTLVTPRLQKLMVQKSKENLLEMERRARVKLERWLKFINYHCDSSAVSFHDIPWPSWLEEDFITDSGADVVENISSRILGVRKMDSLKEKQAKYKELQTQWDPQVAGEEEETKAYVQFALRPEMLPSYIPVRLAEKILFVGESIQMFEHDKDRPAMKRTGSILKNSEDQFAEELHQLSKAPLFNLAAFESVIDRIRKSVAEHLWKLVVEEADLFGHLKLMKDFYLLGRGELYLAFIDCAQSILRGPPTSVTEHDVNAAFLQAARDVLLDDDEVTQFRLSVQTKGQKGQKKPSGPLPSGEIGWGVLGLSYSVQWPLHILFTEAVLDKYNTMFRFLLSVKRVQLELQHCWALQMEGKHMVSEQSEVAKWQLRTHMAFLLDNLQYYLQVNRC</sequence>
<evidence type="ECO:0000313" key="11">
    <source>
        <dbReference type="Proteomes" id="UP000838412"/>
    </source>
</evidence>
<feature type="domain" description="Gamma tubulin complex component C-terminal" evidence="8">
    <location>
        <begin position="821"/>
        <end position="994"/>
    </location>
</feature>
<feature type="compositionally biased region" description="Polar residues" evidence="7">
    <location>
        <begin position="392"/>
        <end position="408"/>
    </location>
</feature>
<evidence type="ECO:0000256" key="4">
    <source>
        <dbReference type="ARBA" id="ARBA00022701"/>
    </source>
</evidence>
<organism evidence="10 11">
    <name type="scientific">Branchiostoma lanceolatum</name>
    <name type="common">Common lancelet</name>
    <name type="synonym">Amphioxus lanceolatum</name>
    <dbReference type="NCBI Taxonomy" id="7740"/>
    <lineage>
        <taxon>Eukaryota</taxon>
        <taxon>Metazoa</taxon>
        <taxon>Chordata</taxon>
        <taxon>Cephalochordata</taxon>
        <taxon>Leptocardii</taxon>
        <taxon>Amphioxiformes</taxon>
        <taxon>Branchiostomatidae</taxon>
        <taxon>Branchiostoma</taxon>
    </lineage>
</organism>
<evidence type="ECO:0000313" key="10">
    <source>
        <dbReference type="EMBL" id="CAH1254941.1"/>
    </source>
</evidence>
<dbReference type="GO" id="GO:0000930">
    <property type="term" value="C:gamma-tubulin complex"/>
    <property type="evidence" value="ECO:0007669"/>
    <property type="project" value="TreeGrafter"/>
</dbReference>
<dbReference type="Pfam" id="PF04130">
    <property type="entry name" value="GCP_C_terminal"/>
    <property type="match status" value="1"/>
</dbReference>
<feature type="compositionally biased region" description="Low complexity" evidence="7">
    <location>
        <begin position="340"/>
        <end position="350"/>
    </location>
</feature>
<dbReference type="OrthoDB" id="78652at2759"/>
<dbReference type="GO" id="GO:0005874">
    <property type="term" value="C:microtubule"/>
    <property type="evidence" value="ECO:0007669"/>
    <property type="project" value="UniProtKB-KW"/>
</dbReference>
<dbReference type="EMBL" id="OV696687">
    <property type="protein sequence ID" value="CAH1254941.1"/>
    <property type="molecule type" value="Genomic_DNA"/>
</dbReference>
<dbReference type="AlphaFoldDB" id="A0A8J9ZHT7"/>
<dbReference type="GO" id="GO:0031122">
    <property type="term" value="P:cytoplasmic microtubule organization"/>
    <property type="evidence" value="ECO:0007669"/>
    <property type="project" value="TreeGrafter"/>
</dbReference>
<dbReference type="GO" id="GO:0000278">
    <property type="term" value="P:mitotic cell cycle"/>
    <property type="evidence" value="ECO:0007669"/>
    <property type="project" value="TreeGrafter"/>
</dbReference>
<keyword evidence="3 6" id="KW-0963">Cytoplasm</keyword>
<dbReference type="GO" id="GO:0005813">
    <property type="term" value="C:centrosome"/>
    <property type="evidence" value="ECO:0007669"/>
    <property type="project" value="UniProtKB-ARBA"/>
</dbReference>
<dbReference type="InterPro" id="IPR040457">
    <property type="entry name" value="GCP_C"/>
</dbReference>
<dbReference type="Pfam" id="PF17681">
    <property type="entry name" value="GCP_N_terminal"/>
    <property type="match status" value="2"/>
</dbReference>
<proteinExistence type="inferred from homology"/>
<dbReference type="GO" id="GO:0000922">
    <property type="term" value="C:spindle pole"/>
    <property type="evidence" value="ECO:0007669"/>
    <property type="project" value="InterPro"/>
</dbReference>
<feature type="domain" description="Gamma tubulin complex component protein N-terminal" evidence="9">
    <location>
        <begin position="719"/>
        <end position="818"/>
    </location>
</feature>
<evidence type="ECO:0000256" key="7">
    <source>
        <dbReference type="SAM" id="MobiDB-lite"/>
    </source>
</evidence>
<evidence type="ECO:0000259" key="9">
    <source>
        <dbReference type="Pfam" id="PF17681"/>
    </source>
</evidence>
<comment type="subcellular location">
    <subcellularLocation>
        <location evidence="1 6">Cytoplasm</location>
        <location evidence="1 6">Cytoskeleton</location>
        <location evidence="1 6">Microtubule organizing center</location>
    </subcellularLocation>
</comment>
<dbReference type="InterPro" id="IPR007259">
    <property type="entry name" value="GCP"/>
</dbReference>
<dbReference type="GO" id="GO:0007020">
    <property type="term" value="P:microtubule nucleation"/>
    <property type="evidence" value="ECO:0007669"/>
    <property type="project" value="InterPro"/>
</dbReference>
<keyword evidence="11" id="KW-1185">Reference proteome</keyword>
<dbReference type="InterPro" id="IPR041470">
    <property type="entry name" value="GCP_N"/>
</dbReference>
<name>A0A8J9ZHT7_BRALA</name>
<feature type="region of interest" description="Disordered" evidence="7">
    <location>
        <begin position="238"/>
        <end position="301"/>
    </location>
</feature>
<evidence type="ECO:0000259" key="8">
    <source>
        <dbReference type="Pfam" id="PF04130"/>
    </source>
</evidence>
<evidence type="ECO:0000256" key="2">
    <source>
        <dbReference type="ARBA" id="ARBA00010337"/>
    </source>
</evidence>
<dbReference type="InterPro" id="IPR042241">
    <property type="entry name" value="GCP_C_sf"/>
</dbReference>
<accession>A0A8J9ZHT7</accession>
<evidence type="ECO:0000256" key="6">
    <source>
        <dbReference type="RuleBase" id="RU363050"/>
    </source>
</evidence>
<feature type="compositionally biased region" description="Polar residues" evidence="7">
    <location>
        <begin position="240"/>
        <end position="251"/>
    </location>
</feature>
<protein>
    <recommendedName>
        <fullName evidence="6">Gamma-tubulin complex component</fullName>
    </recommendedName>
</protein>
<feature type="region of interest" description="Disordered" evidence="7">
    <location>
        <begin position="378"/>
        <end position="463"/>
    </location>
</feature>
<keyword evidence="5 6" id="KW-0206">Cytoskeleton</keyword>
<feature type="region of interest" description="Disordered" evidence="7">
    <location>
        <begin position="331"/>
        <end position="350"/>
    </location>
</feature>
<reference evidence="10" key="1">
    <citation type="submission" date="2022-01" db="EMBL/GenBank/DDBJ databases">
        <authorList>
            <person name="Braso-Vives M."/>
        </authorList>
    </citation>
    <scope>NUCLEOTIDE SEQUENCE</scope>
</reference>
<dbReference type="PANTHER" id="PTHR19302:SF27">
    <property type="entry name" value="GAMMA-TUBULIN COMPLEX COMPONENT 4"/>
    <property type="match status" value="1"/>
</dbReference>
<feature type="compositionally biased region" description="Polar residues" evidence="7">
    <location>
        <begin position="273"/>
        <end position="283"/>
    </location>
</feature>
<feature type="domain" description="Gamma tubulin complex component protein N-terminal" evidence="9">
    <location>
        <begin position="2"/>
        <end position="210"/>
    </location>
</feature>
<comment type="similarity">
    <text evidence="2 6">Belongs to the TUBGCP family.</text>
</comment>
<dbReference type="PANTHER" id="PTHR19302">
    <property type="entry name" value="GAMMA TUBULIN COMPLEX PROTEIN"/>
    <property type="match status" value="1"/>
</dbReference>
<dbReference type="GO" id="GO:0051225">
    <property type="term" value="P:spindle assembly"/>
    <property type="evidence" value="ECO:0007669"/>
    <property type="project" value="TreeGrafter"/>
</dbReference>
<keyword evidence="4 6" id="KW-0493">Microtubule</keyword>
<dbReference type="GO" id="GO:0051011">
    <property type="term" value="F:microtubule minus-end binding"/>
    <property type="evidence" value="ECO:0007669"/>
    <property type="project" value="TreeGrafter"/>
</dbReference>
<feature type="compositionally biased region" description="Polar residues" evidence="7">
    <location>
        <begin position="434"/>
        <end position="449"/>
    </location>
</feature>
<dbReference type="Gene3D" id="1.20.120.1900">
    <property type="entry name" value="Gamma-tubulin complex, C-terminal domain"/>
    <property type="match status" value="1"/>
</dbReference>
<evidence type="ECO:0000256" key="5">
    <source>
        <dbReference type="ARBA" id="ARBA00023212"/>
    </source>
</evidence>
<gene>
    <name evidence="10" type="primary">TUBGCP4</name>
    <name evidence="10" type="ORF">BLAG_LOCUS14159</name>
</gene>